<comment type="caution">
    <text evidence="2">The sequence shown here is derived from an EMBL/GenBank/DDBJ whole genome shotgun (WGS) entry which is preliminary data.</text>
</comment>
<reference evidence="2 3" key="1">
    <citation type="submission" date="2024-09" db="EMBL/GenBank/DDBJ databases">
        <title>Paenibacillus zeirhizospherea sp. nov., isolated from surface of the maize (Zea mays) roots in a horticulture field, Hungary.</title>
        <authorList>
            <person name="Marton D."/>
            <person name="Farkas M."/>
            <person name="Bedics A."/>
            <person name="Toth E."/>
            <person name="Tancsics A."/>
            <person name="Boka K."/>
            <person name="Marati G."/>
            <person name="Kriszt B."/>
            <person name="Cserhati M."/>
        </authorList>
    </citation>
    <scope>NUCLEOTIDE SEQUENCE [LARGE SCALE GENOMIC DNA]</scope>
    <source>
        <strain evidence="2 3">JCM 18446</strain>
    </source>
</reference>
<dbReference type="CDD" id="cd00093">
    <property type="entry name" value="HTH_XRE"/>
    <property type="match status" value="1"/>
</dbReference>
<evidence type="ECO:0000313" key="2">
    <source>
        <dbReference type="EMBL" id="MFB5759033.1"/>
    </source>
</evidence>
<dbReference type="SMART" id="SM00530">
    <property type="entry name" value="HTH_XRE"/>
    <property type="match status" value="1"/>
</dbReference>
<evidence type="ECO:0000313" key="3">
    <source>
        <dbReference type="Proteomes" id="UP001580430"/>
    </source>
</evidence>
<sequence length="67" mass="7688">MLVEIQLKYILEKKNISERELSRRTGIRQGTINDMCNNVSKQISVANLALICDELNIDISDLLKLKK</sequence>
<evidence type="ECO:0000259" key="1">
    <source>
        <dbReference type="PROSITE" id="PS50943"/>
    </source>
</evidence>
<dbReference type="Gene3D" id="1.10.260.40">
    <property type="entry name" value="lambda repressor-like DNA-binding domains"/>
    <property type="match status" value="1"/>
</dbReference>
<feature type="domain" description="HTH cro/C1-type" evidence="1">
    <location>
        <begin position="7"/>
        <end position="62"/>
    </location>
</feature>
<dbReference type="InterPro" id="IPR001387">
    <property type="entry name" value="Cro/C1-type_HTH"/>
</dbReference>
<accession>A0ABV5BUR8</accession>
<keyword evidence="3" id="KW-1185">Reference proteome</keyword>
<name>A0ABV5BUR8_9BACL</name>
<protein>
    <submittedName>
        <fullName evidence="2">Helix-turn-helix domain-containing protein</fullName>
    </submittedName>
</protein>
<organism evidence="2 3">
    <name type="scientific">Paenibacillus medicaginis</name>
    <dbReference type="NCBI Taxonomy" id="1470560"/>
    <lineage>
        <taxon>Bacteria</taxon>
        <taxon>Bacillati</taxon>
        <taxon>Bacillota</taxon>
        <taxon>Bacilli</taxon>
        <taxon>Bacillales</taxon>
        <taxon>Paenibacillaceae</taxon>
        <taxon>Paenibacillus</taxon>
    </lineage>
</organism>
<gene>
    <name evidence="2" type="ORF">ACE5LO_01370</name>
</gene>
<dbReference type="EMBL" id="JBHIRY010000001">
    <property type="protein sequence ID" value="MFB5759033.1"/>
    <property type="molecule type" value="Genomic_DNA"/>
</dbReference>
<dbReference type="PROSITE" id="PS50943">
    <property type="entry name" value="HTH_CROC1"/>
    <property type="match status" value="1"/>
</dbReference>
<dbReference type="InterPro" id="IPR010982">
    <property type="entry name" value="Lambda_DNA-bd_dom_sf"/>
</dbReference>
<dbReference type="Pfam" id="PF13443">
    <property type="entry name" value="HTH_26"/>
    <property type="match status" value="1"/>
</dbReference>
<dbReference type="SUPFAM" id="SSF47413">
    <property type="entry name" value="lambda repressor-like DNA-binding domains"/>
    <property type="match status" value="1"/>
</dbReference>
<proteinExistence type="predicted"/>
<dbReference type="Proteomes" id="UP001580430">
    <property type="component" value="Unassembled WGS sequence"/>
</dbReference>
<dbReference type="RefSeq" id="WP_375518285.1">
    <property type="nucleotide sequence ID" value="NZ_JBHIRY010000001.1"/>
</dbReference>